<evidence type="ECO:0000313" key="1">
    <source>
        <dbReference type="EMBL" id="KAJ6241162.1"/>
    </source>
</evidence>
<dbReference type="EMBL" id="JAOAOG010000195">
    <property type="protein sequence ID" value="KAJ6241162.1"/>
    <property type="molecule type" value="Genomic_DNA"/>
</dbReference>
<gene>
    <name evidence="1" type="ORF">M0813_23353</name>
</gene>
<organism evidence="1 2">
    <name type="scientific">Anaeramoeba flamelloides</name>
    <dbReference type="NCBI Taxonomy" id="1746091"/>
    <lineage>
        <taxon>Eukaryota</taxon>
        <taxon>Metamonada</taxon>
        <taxon>Anaeramoebidae</taxon>
        <taxon>Anaeramoeba</taxon>
    </lineage>
</organism>
<accession>A0ABQ8Y8M4</accession>
<protein>
    <submittedName>
        <fullName evidence="1">Uncharacterized protein</fullName>
    </submittedName>
</protein>
<reference evidence="1" key="1">
    <citation type="submission" date="2022-08" db="EMBL/GenBank/DDBJ databases">
        <title>Novel sulfate-reducing endosymbionts in the free-living metamonad Anaeramoeba.</title>
        <authorList>
            <person name="Jerlstrom-Hultqvist J."/>
            <person name="Cepicka I."/>
            <person name="Gallot-Lavallee L."/>
            <person name="Salas-Leiva D."/>
            <person name="Curtis B.A."/>
            <person name="Zahonova K."/>
            <person name="Pipaliya S."/>
            <person name="Dacks J."/>
            <person name="Roger A.J."/>
        </authorList>
    </citation>
    <scope>NUCLEOTIDE SEQUENCE</scope>
    <source>
        <strain evidence="1">Schooner1</strain>
    </source>
</reference>
<keyword evidence="2" id="KW-1185">Reference proteome</keyword>
<evidence type="ECO:0000313" key="2">
    <source>
        <dbReference type="Proteomes" id="UP001150062"/>
    </source>
</evidence>
<comment type="caution">
    <text evidence="1">The sequence shown here is derived from an EMBL/GenBank/DDBJ whole genome shotgun (WGS) entry which is preliminary data.</text>
</comment>
<proteinExistence type="predicted"/>
<name>A0ABQ8Y8M4_9EUKA</name>
<sequence>MLLQMNKQEKKKETTQLGISLLSLKRSPFLSKFSIRQLKQKYTKDHSLKLVLLGSFLNKRPRPKWKERLNMFYIYDQKLILNWTYVITLPNTKTNNKTNNTKKSINKNPNKIYKHKVIIQKKLFKIYVSLTKGFDEINQRSDFLKSYRNSQKGVIEFMRTIGFYYQSCQDRGSLIFLI</sequence>
<dbReference type="Proteomes" id="UP001150062">
    <property type="component" value="Unassembled WGS sequence"/>
</dbReference>